<dbReference type="AlphaFoldDB" id="A0A6P7G543"/>
<dbReference type="OrthoDB" id="436496at2759"/>
<dbReference type="FunCoup" id="A0A6P7G543">
    <property type="interactions" value="72"/>
</dbReference>
<dbReference type="PROSITE" id="PS01033">
    <property type="entry name" value="GLOBIN"/>
    <property type="match status" value="1"/>
</dbReference>
<keyword evidence="4" id="KW-0479">Metal-binding</keyword>
<keyword evidence="5" id="KW-0408">Iron</keyword>
<proteinExistence type="inferred from homology"/>
<dbReference type="PANTHER" id="PTHR47217">
    <property type="entry name" value="GLOBIN-LIKE PROTEIN"/>
    <property type="match status" value="1"/>
</dbReference>
<dbReference type="InterPro" id="IPR000971">
    <property type="entry name" value="Globin"/>
</dbReference>
<dbReference type="InterPro" id="IPR009050">
    <property type="entry name" value="Globin-like_sf"/>
</dbReference>
<keyword evidence="2 6" id="KW-0349">Heme</keyword>
<evidence type="ECO:0000256" key="3">
    <source>
        <dbReference type="ARBA" id="ARBA00022621"/>
    </source>
</evidence>
<dbReference type="RefSeq" id="XP_028144169.1">
    <property type="nucleotide sequence ID" value="XM_028288368.1"/>
</dbReference>
<gene>
    <name evidence="8" type="primary">LOC114337832</name>
</gene>
<dbReference type="InterPro" id="IPR044399">
    <property type="entry name" value="Mb-like_M"/>
</dbReference>
<dbReference type="SUPFAM" id="SSF46458">
    <property type="entry name" value="Globin-like"/>
    <property type="match status" value="1"/>
</dbReference>
<sequence>MAFSKECSYRCFVALITMGPIWSAFGATNTGRTDDADSTTGLTSRDRYLLKSSWAGVMKNPTDNGVALLLLMFKKFPETKTVFPFKDIPNEELANNVRFRAHCNSVVYAITSMVDAIDDPSLLVGILEKVGRDHKRRSIPQKYFEGLQETIIELFSTFMKPNEINSWNKALGVIFKVVADNVK</sequence>
<feature type="domain" description="Globin" evidence="7">
    <location>
        <begin position="41"/>
        <end position="183"/>
    </location>
</feature>
<dbReference type="GO" id="GO:0005344">
    <property type="term" value="F:oxygen carrier activity"/>
    <property type="evidence" value="ECO:0007669"/>
    <property type="project" value="UniProtKB-KW"/>
</dbReference>
<dbReference type="GO" id="GO:0046872">
    <property type="term" value="F:metal ion binding"/>
    <property type="evidence" value="ECO:0007669"/>
    <property type="project" value="UniProtKB-KW"/>
</dbReference>
<dbReference type="Gene3D" id="1.10.490.10">
    <property type="entry name" value="Globins"/>
    <property type="match status" value="1"/>
</dbReference>
<keyword evidence="1 6" id="KW-0813">Transport</keyword>
<protein>
    <submittedName>
        <fullName evidence="8">Globin-like</fullName>
    </submittedName>
</protein>
<dbReference type="InterPro" id="IPR012292">
    <property type="entry name" value="Globin/Proto"/>
</dbReference>
<evidence type="ECO:0000256" key="6">
    <source>
        <dbReference type="RuleBase" id="RU000356"/>
    </source>
</evidence>
<dbReference type="PANTHER" id="PTHR47217:SF1">
    <property type="entry name" value="GLOBIN-LIKE PROTEIN"/>
    <property type="match status" value="1"/>
</dbReference>
<evidence type="ECO:0000256" key="1">
    <source>
        <dbReference type="ARBA" id="ARBA00022448"/>
    </source>
</evidence>
<reference evidence="8" key="1">
    <citation type="submission" date="2025-08" db="UniProtKB">
        <authorList>
            <consortium name="RefSeq"/>
        </authorList>
    </citation>
    <scope>IDENTIFICATION</scope>
</reference>
<evidence type="ECO:0000256" key="2">
    <source>
        <dbReference type="ARBA" id="ARBA00022617"/>
    </source>
</evidence>
<dbReference type="Pfam" id="PF00042">
    <property type="entry name" value="Globin"/>
    <property type="match status" value="1"/>
</dbReference>
<keyword evidence="3 6" id="KW-0561">Oxygen transport</keyword>
<name>A0A6P7G543_DIAVI</name>
<evidence type="ECO:0000259" key="7">
    <source>
        <dbReference type="PROSITE" id="PS01033"/>
    </source>
</evidence>
<evidence type="ECO:0000313" key="8">
    <source>
        <dbReference type="RefSeq" id="XP_028144169.1"/>
    </source>
</evidence>
<comment type="similarity">
    <text evidence="6">Belongs to the globin family.</text>
</comment>
<evidence type="ECO:0000256" key="5">
    <source>
        <dbReference type="ARBA" id="ARBA00023004"/>
    </source>
</evidence>
<dbReference type="InParanoid" id="A0A6P7G543"/>
<dbReference type="CDD" id="cd01040">
    <property type="entry name" value="Mb-like"/>
    <property type="match status" value="1"/>
</dbReference>
<dbReference type="GO" id="GO:0020037">
    <property type="term" value="F:heme binding"/>
    <property type="evidence" value="ECO:0007669"/>
    <property type="project" value="InterPro"/>
</dbReference>
<accession>A0A6P7G543</accession>
<dbReference type="GO" id="GO:0019825">
    <property type="term" value="F:oxygen binding"/>
    <property type="evidence" value="ECO:0007669"/>
    <property type="project" value="InterPro"/>
</dbReference>
<organism evidence="8">
    <name type="scientific">Diabrotica virgifera virgifera</name>
    <name type="common">western corn rootworm</name>
    <dbReference type="NCBI Taxonomy" id="50390"/>
    <lineage>
        <taxon>Eukaryota</taxon>
        <taxon>Metazoa</taxon>
        <taxon>Ecdysozoa</taxon>
        <taxon>Arthropoda</taxon>
        <taxon>Hexapoda</taxon>
        <taxon>Insecta</taxon>
        <taxon>Pterygota</taxon>
        <taxon>Neoptera</taxon>
        <taxon>Endopterygota</taxon>
        <taxon>Coleoptera</taxon>
        <taxon>Polyphaga</taxon>
        <taxon>Cucujiformia</taxon>
        <taxon>Chrysomeloidea</taxon>
        <taxon>Chrysomelidae</taxon>
        <taxon>Galerucinae</taxon>
        <taxon>Diabroticina</taxon>
        <taxon>Diabroticites</taxon>
        <taxon>Diabrotica</taxon>
    </lineage>
</organism>
<evidence type="ECO:0000256" key="4">
    <source>
        <dbReference type="ARBA" id="ARBA00022723"/>
    </source>
</evidence>